<keyword evidence="3" id="KW-1185">Reference proteome</keyword>
<proteinExistence type="predicted"/>
<evidence type="ECO:0000313" key="2">
    <source>
        <dbReference type="EMBL" id="PLW41370.1"/>
    </source>
</evidence>
<dbReference type="Proteomes" id="UP000235392">
    <property type="component" value="Unassembled WGS sequence"/>
</dbReference>
<accession>A0A2N5S753</accession>
<dbReference type="Proteomes" id="UP000235388">
    <property type="component" value="Unassembled WGS sequence"/>
</dbReference>
<evidence type="ECO:0000313" key="1">
    <source>
        <dbReference type="EMBL" id="PLW09073.1"/>
    </source>
</evidence>
<evidence type="ECO:0000313" key="3">
    <source>
        <dbReference type="Proteomes" id="UP000235388"/>
    </source>
</evidence>
<sequence>MLLGGVQTVIHTARNRAPVIGKTGRTKAFWLVGGEAFATRWPTSVQNTCRGLMDYGESGFIATKKHIIIHQIIIIHRGILIRQRQRRINSHPHQLRINIRQFQPSRLQGILILMIKGMFILITKQALMQMDINQDILDSKLKTIGINLFHKANMFHLAHLE</sequence>
<protein>
    <submittedName>
        <fullName evidence="1">Uncharacterized protein</fullName>
    </submittedName>
</protein>
<dbReference type="EMBL" id="PGCJ01001125">
    <property type="protein sequence ID" value="PLW09073.1"/>
    <property type="molecule type" value="Genomic_DNA"/>
</dbReference>
<gene>
    <name evidence="1" type="ORF">PCANC_23940</name>
    <name evidence="2" type="ORF">PCASD_08893</name>
</gene>
<evidence type="ECO:0000313" key="4">
    <source>
        <dbReference type="Proteomes" id="UP000235392"/>
    </source>
</evidence>
<name>A0A2N5S753_9BASI</name>
<organism evidence="1 3">
    <name type="scientific">Puccinia coronata f. sp. avenae</name>
    <dbReference type="NCBI Taxonomy" id="200324"/>
    <lineage>
        <taxon>Eukaryota</taxon>
        <taxon>Fungi</taxon>
        <taxon>Dikarya</taxon>
        <taxon>Basidiomycota</taxon>
        <taxon>Pucciniomycotina</taxon>
        <taxon>Pucciniomycetes</taxon>
        <taxon>Pucciniales</taxon>
        <taxon>Pucciniaceae</taxon>
        <taxon>Puccinia</taxon>
    </lineage>
</organism>
<reference evidence="3 4" key="1">
    <citation type="submission" date="2017-11" db="EMBL/GenBank/DDBJ databases">
        <title>De novo assembly and phasing of dikaryotic genomes from two isolates of Puccinia coronata f. sp. avenae, the causal agent of oat crown rust.</title>
        <authorList>
            <person name="Miller M.E."/>
            <person name="Zhang Y."/>
            <person name="Omidvar V."/>
            <person name="Sperschneider J."/>
            <person name="Schwessinger B."/>
            <person name="Raley C."/>
            <person name="Palmer J.M."/>
            <person name="Garnica D."/>
            <person name="Upadhyaya N."/>
            <person name="Rathjen J."/>
            <person name="Taylor J.M."/>
            <person name="Park R.F."/>
            <person name="Dodds P.N."/>
            <person name="Hirsch C.D."/>
            <person name="Kianian S.F."/>
            <person name="Figueroa M."/>
        </authorList>
    </citation>
    <scope>NUCLEOTIDE SEQUENCE [LARGE SCALE GENOMIC DNA]</scope>
    <source>
        <strain evidence="1">12NC29</strain>
        <strain evidence="2">12SD80</strain>
    </source>
</reference>
<dbReference type="EMBL" id="PGCI01000090">
    <property type="protein sequence ID" value="PLW41370.1"/>
    <property type="molecule type" value="Genomic_DNA"/>
</dbReference>
<comment type="caution">
    <text evidence="1">The sequence shown here is derived from an EMBL/GenBank/DDBJ whole genome shotgun (WGS) entry which is preliminary data.</text>
</comment>
<dbReference type="AlphaFoldDB" id="A0A2N5S753"/>